<dbReference type="GO" id="GO:0016491">
    <property type="term" value="F:oxidoreductase activity"/>
    <property type="evidence" value="ECO:0007669"/>
    <property type="project" value="UniProtKB-KW"/>
</dbReference>
<evidence type="ECO:0000256" key="3">
    <source>
        <dbReference type="ARBA" id="ARBA00022692"/>
    </source>
</evidence>
<dbReference type="AlphaFoldDB" id="A0A7C4I6X5"/>
<dbReference type="GO" id="GO:0048038">
    <property type="term" value="F:quinone binding"/>
    <property type="evidence" value="ECO:0007669"/>
    <property type="project" value="UniProtKB-KW"/>
</dbReference>
<evidence type="ECO:0000256" key="1">
    <source>
        <dbReference type="ARBA" id="ARBA00004141"/>
    </source>
</evidence>
<evidence type="ECO:0000313" key="12">
    <source>
        <dbReference type="EMBL" id="HGL40414.1"/>
    </source>
</evidence>
<feature type="domain" description="Vitamin K epoxide reductase" evidence="11">
    <location>
        <begin position="1"/>
        <end position="128"/>
    </location>
</feature>
<comment type="similarity">
    <text evidence="2">Belongs to the VKOR family.</text>
</comment>
<evidence type="ECO:0000256" key="10">
    <source>
        <dbReference type="SAM" id="Phobius"/>
    </source>
</evidence>
<keyword evidence="8" id="KW-1015">Disulfide bond</keyword>
<dbReference type="InterPro" id="IPR038354">
    <property type="entry name" value="VKOR_sf"/>
</dbReference>
<dbReference type="CDD" id="cd12918">
    <property type="entry name" value="VKOR_arc"/>
    <property type="match status" value="1"/>
</dbReference>
<keyword evidence="9" id="KW-0676">Redox-active center</keyword>
<feature type="transmembrane region" description="Helical" evidence="10">
    <location>
        <begin position="101"/>
        <end position="126"/>
    </location>
</feature>
<sequence>MIPYLIFAVSISGLFLSIYLTLLPPPPFCEISSFLSCDTVLSSAYAKFLGVPTAFYGVVWFAIAASLSMLASNGKRFAKLALGWAVIGVAAVGVLTYVELVLIGAVCILCTAAHVLAIAVAALSFYQFKS</sequence>
<dbReference type="GO" id="GO:0016020">
    <property type="term" value="C:membrane"/>
    <property type="evidence" value="ECO:0007669"/>
    <property type="project" value="UniProtKB-SubCell"/>
</dbReference>
<dbReference type="Gene3D" id="1.20.1440.130">
    <property type="entry name" value="VKOR domain"/>
    <property type="match status" value="1"/>
</dbReference>
<dbReference type="Pfam" id="PF07884">
    <property type="entry name" value="VKOR"/>
    <property type="match status" value="1"/>
</dbReference>
<keyword evidence="4" id="KW-0874">Quinone</keyword>
<dbReference type="SMART" id="SM00756">
    <property type="entry name" value="VKc"/>
    <property type="match status" value="1"/>
</dbReference>
<evidence type="ECO:0000256" key="2">
    <source>
        <dbReference type="ARBA" id="ARBA00006214"/>
    </source>
</evidence>
<evidence type="ECO:0000256" key="6">
    <source>
        <dbReference type="ARBA" id="ARBA00023002"/>
    </source>
</evidence>
<name>A0A7C4I6X5_CALS0</name>
<keyword evidence="6" id="KW-0560">Oxidoreductase</keyword>
<protein>
    <submittedName>
        <fullName evidence="13">Vitamin K epoxide reductase family protein</fullName>
    </submittedName>
</protein>
<evidence type="ECO:0000259" key="11">
    <source>
        <dbReference type="SMART" id="SM00756"/>
    </source>
</evidence>
<evidence type="ECO:0000256" key="4">
    <source>
        <dbReference type="ARBA" id="ARBA00022719"/>
    </source>
</evidence>
<keyword evidence="7 10" id="KW-0472">Membrane</keyword>
<dbReference type="EMBL" id="DRXG01000044">
    <property type="protein sequence ID" value="HHN52120.1"/>
    <property type="molecule type" value="Genomic_DNA"/>
</dbReference>
<evidence type="ECO:0000313" key="14">
    <source>
        <dbReference type="EMBL" id="HHN52120.1"/>
    </source>
</evidence>
<dbReference type="InterPro" id="IPR012932">
    <property type="entry name" value="VKOR"/>
</dbReference>
<gene>
    <name evidence="14" type="ORF">ENM30_02275</name>
    <name evidence="13" type="ORF">ENT82_05345</name>
    <name evidence="12" type="ORF">ENU43_01930</name>
</gene>
<comment type="caution">
    <text evidence="13">The sequence shown here is derived from an EMBL/GenBank/DDBJ whole genome shotgun (WGS) entry which is preliminary data.</text>
</comment>
<dbReference type="EMBL" id="DTCM01000022">
    <property type="protein sequence ID" value="HGL40414.1"/>
    <property type="molecule type" value="Genomic_DNA"/>
</dbReference>
<evidence type="ECO:0000313" key="13">
    <source>
        <dbReference type="EMBL" id="HGN90535.1"/>
    </source>
</evidence>
<keyword evidence="5 10" id="KW-1133">Transmembrane helix</keyword>
<feature type="transmembrane region" description="Helical" evidence="10">
    <location>
        <begin position="77"/>
        <end position="95"/>
    </location>
</feature>
<accession>A0A7C4I6X5</accession>
<reference evidence="13" key="1">
    <citation type="journal article" date="2020" name="mSystems">
        <title>Genome- and Community-Level Interaction Insights into Carbon Utilization and Element Cycling Functions of Hydrothermarchaeota in Hydrothermal Sediment.</title>
        <authorList>
            <person name="Zhou Z."/>
            <person name="Liu Y."/>
            <person name="Xu W."/>
            <person name="Pan J."/>
            <person name="Luo Z.H."/>
            <person name="Li M."/>
        </authorList>
    </citation>
    <scope>NUCLEOTIDE SEQUENCE [LARGE SCALE GENOMIC DNA]</scope>
    <source>
        <strain evidence="14">SpSt-1073</strain>
        <strain evidence="13">SpSt-613</strain>
        <strain evidence="12">SpSt-669</strain>
    </source>
</reference>
<feature type="transmembrane region" description="Helical" evidence="10">
    <location>
        <begin position="5"/>
        <end position="24"/>
    </location>
</feature>
<dbReference type="EMBL" id="DTAD01000057">
    <property type="protein sequence ID" value="HGN90535.1"/>
    <property type="molecule type" value="Genomic_DNA"/>
</dbReference>
<comment type="subcellular location">
    <subcellularLocation>
        <location evidence="1">Membrane</location>
        <topology evidence="1">Multi-pass membrane protein</topology>
    </subcellularLocation>
</comment>
<keyword evidence="3 10" id="KW-0812">Transmembrane</keyword>
<feature type="transmembrane region" description="Helical" evidence="10">
    <location>
        <begin position="44"/>
        <end position="65"/>
    </location>
</feature>
<evidence type="ECO:0000256" key="7">
    <source>
        <dbReference type="ARBA" id="ARBA00023136"/>
    </source>
</evidence>
<organism evidence="13">
    <name type="scientific">Caldiarchaeum subterraneum</name>
    <dbReference type="NCBI Taxonomy" id="311458"/>
    <lineage>
        <taxon>Archaea</taxon>
        <taxon>Nitrososphaerota</taxon>
        <taxon>Candidatus Caldarchaeales</taxon>
        <taxon>Candidatus Caldarchaeaceae</taxon>
        <taxon>Candidatus Caldarchaeum</taxon>
    </lineage>
</organism>
<proteinExistence type="inferred from homology"/>
<evidence type="ECO:0000256" key="8">
    <source>
        <dbReference type="ARBA" id="ARBA00023157"/>
    </source>
</evidence>
<evidence type="ECO:0000256" key="5">
    <source>
        <dbReference type="ARBA" id="ARBA00022989"/>
    </source>
</evidence>
<evidence type="ECO:0000256" key="9">
    <source>
        <dbReference type="ARBA" id="ARBA00023284"/>
    </source>
</evidence>